<dbReference type="PROSITE" id="PS50853">
    <property type="entry name" value="FN3"/>
    <property type="match status" value="1"/>
</dbReference>
<protein>
    <submittedName>
        <fullName evidence="2">(spotted green pufferfish) hypothetical protein</fullName>
    </submittedName>
</protein>
<dbReference type="CDD" id="cd00063">
    <property type="entry name" value="FN3"/>
    <property type="match status" value="1"/>
</dbReference>
<dbReference type="OrthoDB" id="8907106at2759"/>
<dbReference type="SUPFAM" id="SSF49265">
    <property type="entry name" value="Fibronectin type III"/>
    <property type="match status" value="1"/>
</dbReference>
<dbReference type="EMBL" id="CAAE01023326">
    <property type="protein sequence ID" value="CAG14561.1"/>
    <property type="molecule type" value="Genomic_DNA"/>
</dbReference>
<dbReference type="InterPro" id="IPR013783">
    <property type="entry name" value="Ig-like_fold"/>
</dbReference>
<dbReference type="AlphaFoldDB" id="Q4RAM2"/>
<feature type="non-terminal residue" evidence="2">
    <location>
        <position position="1"/>
    </location>
</feature>
<dbReference type="Gene3D" id="2.60.40.10">
    <property type="entry name" value="Immunoglobulins"/>
    <property type="match status" value="1"/>
</dbReference>
<proteinExistence type="predicted"/>
<reference evidence="2" key="2">
    <citation type="submission" date="2004-02" db="EMBL/GenBank/DDBJ databases">
        <authorList>
            <consortium name="Genoscope"/>
            <consortium name="Whitehead Institute Centre for Genome Research"/>
        </authorList>
    </citation>
    <scope>NUCLEOTIDE SEQUENCE</scope>
</reference>
<comment type="caution">
    <text evidence="2">The sequence shown here is derived from an EMBL/GenBank/DDBJ whole genome shotgun (WGS) entry which is preliminary data.</text>
</comment>
<name>Q4RAM2_TETNG</name>
<sequence>VCRLKPFTSYKLRMLATNDIGDSVFSMETESVTTLQDGEEAADM</sequence>
<dbReference type="InterPro" id="IPR036116">
    <property type="entry name" value="FN3_sf"/>
</dbReference>
<evidence type="ECO:0000313" key="2">
    <source>
        <dbReference type="EMBL" id="CAG14561.1"/>
    </source>
</evidence>
<feature type="domain" description="Fibronectin type-III" evidence="1">
    <location>
        <begin position="1"/>
        <end position="37"/>
    </location>
</feature>
<dbReference type="KEGG" id="tng:GSTEN00038837G001"/>
<reference evidence="2" key="1">
    <citation type="journal article" date="2004" name="Nature">
        <title>Genome duplication in the teleost fish Tetraodon nigroviridis reveals the early vertebrate proto-karyotype.</title>
        <authorList>
            <person name="Jaillon O."/>
            <person name="Aury J.-M."/>
            <person name="Brunet F."/>
            <person name="Petit J.-L."/>
            <person name="Stange-Thomann N."/>
            <person name="Mauceli E."/>
            <person name="Bouneau L."/>
            <person name="Fischer C."/>
            <person name="Ozouf-Costaz C."/>
            <person name="Bernot A."/>
            <person name="Nicaud S."/>
            <person name="Jaffe D."/>
            <person name="Fisher S."/>
            <person name="Lutfalla G."/>
            <person name="Dossat C."/>
            <person name="Segurens B."/>
            <person name="Dasilva C."/>
            <person name="Salanoubat M."/>
            <person name="Levy M."/>
            <person name="Boudet N."/>
            <person name="Castellano S."/>
            <person name="Anthouard V."/>
            <person name="Jubin C."/>
            <person name="Castelli V."/>
            <person name="Katinka M."/>
            <person name="Vacherie B."/>
            <person name="Biemont C."/>
            <person name="Skalli Z."/>
            <person name="Cattolico L."/>
            <person name="Poulain J."/>
            <person name="De Berardinis V."/>
            <person name="Cruaud C."/>
            <person name="Duprat S."/>
            <person name="Brottier P."/>
            <person name="Coutanceau J.-P."/>
            <person name="Gouzy J."/>
            <person name="Parra G."/>
            <person name="Lardier G."/>
            <person name="Chapple C."/>
            <person name="McKernan K.J."/>
            <person name="McEwan P."/>
            <person name="Bosak S."/>
            <person name="Kellis M."/>
            <person name="Volff J.-N."/>
            <person name="Guigo R."/>
            <person name="Zody M.C."/>
            <person name="Mesirov J."/>
            <person name="Lindblad-Toh K."/>
            <person name="Birren B."/>
            <person name="Nusbaum C."/>
            <person name="Kahn D."/>
            <person name="Robinson-Rechavi M."/>
            <person name="Laudet V."/>
            <person name="Schachter V."/>
            <person name="Quetier F."/>
            <person name="Saurin W."/>
            <person name="Scarpelli C."/>
            <person name="Wincker P."/>
            <person name="Lander E.S."/>
            <person name="Weissenbach J."/>
            <person name="Roest Crollius H."/>
        </authorList>
    </citation>
    <scope>NUCLEOTIDE SEQUENCE [LARGE SCALE GENOMIC DNA]</scope>
</reference>
<accession>Q4RAM2</accession>
<organism evidence="2">
    <name type="scientific">Tetraodon nigroviridis</name>
    <name type="common">Spotted green pufferfish</name>
    <name type="synonym">Chelonodon nigroviridis</name>
    <dbReference type="NCBI Taxonomy" id="99883"/>
    <lineage>
        <taxon>Eukaryota</taxon>
        <taxon>Metazoa</taxon>
        <taxon>Chordata</taxon>
        <taxon>Craniata</taxon>
        <taxon>Vertebrata</taxon>
        <taxon>Euteleostomi</taxon>
        <taxon>Actinopterygii</taxon>
        <taxon>Neopterygii</taxon>
        <taxon>Teleostei</taxon>
        <taxon>Neoteleostei</taxon>
        <taxon>Acanthomorphata</taxon>
        <taxon>Eupercaria</taxon>
        <taxon>Tetraodontiformes</taxon>
        <taxon>Tetradontoidea</taxon>
        <taxon>Tetraodontidae</taxon>
        <taxon>Tetraodon</taxon>
    </lineage>
</organism>
<gene>
    <name evidence="2" type="ORF">GSTENG00038837001</name>
</gene>
<dbReference type="InterPro" id="IPR003961">
    <property type="entry name" value="FN3_dom"/>
</dbReference>
<evidence type="ECO:0000259" key="1">
    <source>
        <dbReference type="PROSITE" id="PS50853"/>
    </source>
</evidence>